<evidence type="ECO:0000313" key="3">
    <source>
        <dbReference type="Proteomes" id="UP000321750"/>
    </source>
</evidence>
<dbReference type="EMBL" id="BJZV01000029">
    <property type="protein sequence ID" value="GEP12122.1"/>
    <property type="molecule type" value="Genomic_DNA"/>
</dbReference>
<dbReference type="RefSeq" id="WP_147048519.1">
    <property type="nucleotide sequence ID" value="NZ_BJZV01000029.1"/>
</dbReference>
<protein>
    <submittedName>
        <fullName evidence="2">Uncharacterized protein</fullName>
    </submittedName>
</protein>
<comment type="caution">
    <text evidence="2">The sequence shown here is derived from an EMBL/GenBank/DDBJ whole genome shotgun (WGS) entry which is preliminary data.</text>
</comment>
<dbReference type="Proteomes" id="UP000321750">
    <property type="component" value="Unassembled WGS sequence"/>
</dbReference>
<evidence type="ECO:0000256" key="1">
    <source>
        <dbReference type="SAM" id="MobiDB-lite"/>
    </source>
</evidence>
<name>A0A512JQA2_9HYPH</name>
<proteinExistence type="predicted"/>
<organism evidence="2 3">
    <name type="scientific">Methylobacterium gnaphalii</name>
    <dbReference type="NCBI Taxonomy" id="1010610"/>
    <lineage>
        <taxon>Bacteria</taxon>
        <taxon>Pseudomonadati</taxon>
        <taxon>Pseudomonadota</taxon>
        <taxon>Alphaproteobacteria</taxon>
        <taxon>Hyphomicrobiales</taxon>
        <taxon>Methylobacteriaceae</taxon>
        <taxon>Methylobacterium</taxon>
    </lineage>
</organism>
<evidence type="ECO:0000313" key="2">
    <source>
        <dbReference type="EMBL" id="GEP12122.1"/>
    </source>
</evidence>
<feature type="region of interest" description="Disordered" evidence="1">
    <location>
        <begin position="1"/>
        <end position="22"/>
    </location>
</feature>
<dbReference type="AlphaFoldDB" id="A0A512JQA2"/>
<sequence length="72" mass="7858">MSSQMQRALRTSDGSGPALGLDRKARKRAVRYGYAPNADDPIEIGRFKVFRTDNFPLCGTSNASGAKRKILA</sequence>
<accession>A0A512JQA2</accession>
<reference evidence="2 3" key="1">
    <citation type="submission" date="2019-07" db="EMBL/GenBank/DDBJ databases">
        <title>Whole genome shotgun sequence of Methylobacterium gnaphalii NBRC 107716.</title>
        <authorList>
            <person name="Hosoyama A."/>
            <person name="Uohara A."/>
            <person name="Ohji S."/>
            <person name="Ichikawa N."/>
        </authorList>
    </citation>
    <scope>NUCLEOTIDE SEQUENCE [LARGE SCALE GENOMIC DNA]</scope>
    <source>
        <strain evidence="2 3">NBRC 107716</strain>
    </source>
</reference>
<gene>
    <name evidence="2" type="ORF">MGN01_39670</name>
</gene>
<keyword evidence="3" id="KW-1185">Reference proteome</keyword>